<dbReference type="AlphaFoldDB" id="A0A8S9YT62"/>
<proteinExistence type="predicted"/>
<name>A0A8S9YT62_9TREM</name>
<keyword evidence="2" id="KW-1185">Reference proteome</keyword>
<protein>
    <submittedName>
        <fullName evidence="1">Uncharacterized protein</fullName>
    </submittedName>
</protein>
<organism evidence="1 2">
    <name type="scientific">Paragonimus skrjabini miyazakii</name>
    <dbReference type="NCBI Taxonomy" id="59628"/>
    <lineage>
        <taxon>Eukaryota</taxon>
        <taxon>Metazoa</taxon>
        <taxon>Spiralia</taxon>
        <taxon>Lophotrochozoa</taxon>
        <taxon>Platyhelminthes</taxon>
        <taxon>Trematoda</taxon>
        <taxon>Digenea</taxon>
        <taxon>Plagiorchiida</taxon>
        <taxon>Troglotremata</taxon>
        <taxon>Troglotrematidae</taxon>
        <taxon>Paragonimus</taxon>
    </lineage>
</organism>
<gene>
    <name evidence="1" type="ORF">EG68_06394</name>
</gene>
<dbReference type="Proteomes" id="UP000822476">
    <property type="component" value="Unassembled WGS sequence"/>
</dbReference>
<dbReference type="EMBL" id="JTDE01002998">
    <property type="protein sequence ID" value="KAF7256586.1"/>
    <property type="molecule type" value="Genomic_DNA"/>
</dbReference>
<evidence type="ECO:0000313" key="2">
    <source>
        <dbReference type="Proteomes" id="UP000822476"/>
    </source>
</evidence>
<comment type="caution">
    <text evidence="1">The sequence shown here is derived from an EMBL/GenBank/DDBJ whole genome shotgun (WGS) entry which is preliminary data.</text>
</comment>
<reference evidence="1" key="1">
    <citation type="submission" date="2019-07" db="EMBL/GenBank/DDBJ databases">
        <title>Annotation for the trematode Paragonimus miyazaki's.</title>
        <authorList>
            <person name="Choi Y.-J."/>
        </authorList>
    </citation>
    <scope>NUCLEOTIDE SEQUENCE</scope>
    <source>
        <strain evidence="1">Japan</strain>
    </source>
</reference>
<evidence type="ECO:0000313" key="1">
    <source>
        <dbReference type="EMBL" id="KAF7256586.1"/>
    </source>
</evidence>
<sequence length="86" mass="9755">MRYPISKTLQLRPLVGTPRKYLPSSGQLVIQLEVVLRDHFCTETLKTFVTYFLLGRIVSKFVELSLVEGVELSLHSHLQTGPPPFS</sequence>
<accession>A0A8S9YT62</accession>